<gene>
    <name evidence="1" type="ORF">LO80_04830</name>
</gene>
<dbReference type="eggNOG" id="ENOG5033Y0J">
    <property type="taxonomic scope" value="Bacteria"/>
</dbReference>
<organism evidence="1 2">
    <name type="scientific">Candidatus Francisella endociliophora</name>
    <dbReference type="NCBI Taxonomy" id="653937"/>
    <lineage>
        <taxon>Bacteria</taxon>
        <taxon>Pseudomonadati</taxon>
        <taxon>Pseudomonadota</taxon>
        <taxon>Gammaproteobacteria</taxon>
        <taxon>Thiotrichales</taxon>
        <taxon>Francisellaceae</taxon>
        <taxon>Francisella</taxon>
    </lineage>
</organism>
<accession>A0A097EP68</accession>
<sequence>MSERNIELVSWQEAQSVISKVNPDLAKVIDEIAPNESCKFFKTTYHFGDDIVKNGELHIPFKGELHPISATSLPASIVNELSYSNIPVGLPVDKNIEIYFEDSRGVVPYDNCVPGSLFSMRSLFSHDYNHQEFTQTWNISAGARSLYLLPKISDTRSFNRLKRAFSPNIAKAKDMFGQWDIFKLISENSDDKGKWTVDVYFFTKDWFDEAKNANLSILKLYFYDYMWPFFSRIGNSISFKYNFSNILIDESMSVNSYILDTLYHLYSIRHNIFPGFGIANNLSAPIDTFERALIDIYQISDIPIFMAPKYLNEDDNNSVYYSLKIPCLMDLSSRRKVSRKTDMLDLLDLINKFSSRVNSISGSGSCEKTLKDFVINTQYDFIHGDGDDGDDKFKPISNVYKEDKYLANYMQKYPSLKISERASFLRGSIKISTK</sequence>
<dbReference type="EMBL" id="CP009574">
    <property type="protein sequence ID" value="AIT09358.1"/>
    <property type="molecule type" value="Genomic_DNA"/>
</dbReference>
<dbReference type="RefSeq" id="WP_040009063.1">
    <property type="nucleotide sequence ID" value="NZ_CP009574.1"/>
</dbReference>
<proteinExistence type="predicted"/>
<reference evidence="1 2" key="1">
    <citation type="submission" date="2014-10" db="EMBL/GenBank/DDBJ databases">
        <title>Whole genome sequence of Francisella endociliophora strain FSC1006, isolated from a laboratory culture of the marine ciliate Euplotes raikovi.</title>
        <authorList>
            <person name="Granberg M."/>
            <person name="Backman S."/>
            <person name="Lundmark E."/>
            <person name="Nilsson E."/>
            <person name="Karlsson E."/>
            <person name="Thelaus J."/>
            <person name="Ohrman C."/>
            <person name="Larkeryd A."/>
            <person name="Stenberg P."/>
        </authorList>
    </citation>
    <scope>NUCLEOTIDE SEQUENCE [LARGE SCALE GENOMIC DNA]</scope>
    <source>
        <strain evidence="1 2">FSC1006</strain>
    </source>
</reference>
<dbReference type="AlphaFoldDB" id="A0A097EP68"/>
<evidence type="ECO:0000313" key="2">
    <source>
        <dbReference type="Proteomes" id="UP000029672"/>
    </source>
</evidence>
<dbReference type="OrthoDB" id="5605822at2"/>
<dbReference type="Proteomes" id="UP000029672">
    <property type="component" value="Chromosome"/>
</dbReference>
<dbReference type="HOGENOM" id="CLU_046402_0_0_6"/>
<name>A0A097EP68_9GAMM</name>
<evidence type="ECO:0000313" key="1">
    <source>
        <dbReference type="EMBL" id="AIT09358.1"/>
    </source>
</evidence>
<keyword evidence="2" id="KW-1185">Reference proteome</keyword>
<dbReference type="KEGG" id="frf:LO80_04830"/>
<protein>
    <submittedName>
        <fullName evidence="1">Uncharacterized protein</fullName>
    </submittedName>
</protein>